<comment type="caution">
    <text evidence="5">The sequence shown here is derived from an EMBL/GenBank/DDBJ whole genome shotgun (WGS) entry which is preliminary data.</text>
</comment>
<keyword evidence="3" id="KW-0520">NAD</keyword>
<dbReference type="AlphaFoldDB" id="A0A918NQT8"/>
<accession>A0A918NQT8</accession>
<name>A0A918NQT8_9ACTN</name>
<dbReference type="Proteomes" id="UP000619244">
    <property type="component" value="Unassembled WGS sequence"/>
</dbReference>
<gene>
    <name evidence="5" type="primary">vdh</name>
    <name evidence="5" type="ORF">GCM10010358_47490</name>
</gene>
<reference evidence="5" key="1">
    <citation type="journal article" date="2014" name="Int. J. Syst. Evol. Microbiol.">
        <title>Complete genome sequence of Corynebacterium casei LMG S-19264T (=DSM 44701T), isolated from a smear-ripened cheese.</title>
        <authorList>
            <consortium name="US DOE Joint Genome Institute (JGI-PGF)"/>
            <person name="Walter F."/>
            <person name="Albersmeier A."/>
            <person name="Kalinowski J."/>
            <person name="Ruckert C."/>
        </authorList>
    </citation>
    <scope>NUCLEOTIDE SEQUENCE</scope>
    <source>
        <strain evidence="5">JCM 4790</strain>
    </source>
</reference>
<dbReference type="Gene3D" id="3.40.605.10">
    <property type="entry name" value="Aldehyde Dehydrogenase, Chain A, domain 1"/>
    <property type="match status" value="1"/>
</dbReference>
<evidence type="ECO:0000259" key="4">
    <source>
        <dbReference type="Pfam" id="PF00171"/>
    </source>
</evidence>
<dbReference type="InterPro" id="IPR016161">
    <property type="entry name" value="Ald_DH/histidinol_DH"/>
</dbReference>
<dbReference type="PANTHER" id="PTHR42986:SF1">
    <property type="entry name" value="BENZALDEHYDE DEHYDROGENASE YFMT"/>
    <property type="match status" value="1"/>
</dbReference>
<evidence type="ECO:0000256" key="1">
    <source>
        <dbReference type="ARBA" id="ARBA00009986"/>
    </source>
</evidence>
<dbReference type="SUPFAM" id="SSF53720">
    <property type="entry name" value="ALDH-like"/>
    <property type="match status" value="1"/>
</dbReference>
<dbReference type="Pfam" id="PF00171">
    <property type="entry name" value="Aldedh"/>
    <property type="match status" value="1"/>
</dbReference>
<dbReference type="InterPro" id="IPR016162">
    <property type="entry name" value="Ald_DH_N"/>
</dbReference>
<dbReference type="InterPro" id="IPR016163">
    <property type="entry name" value="Ald_DH_C"/>
</dbReference>
<evidence type="ECO:0000256" key="3">
    <source>
        <dbReference type="ARBA" id="ARBA00023027"/>
    </source>
</evidence>
<keyword evidence="6" id="KW-1185">Reference proteome</keyword>
<dbReference type="Gene3D" id="3.40.309.10">
    <property type="entry name" value="Aldehyde Dehydrogenase, Chain A, domain 2"/>
    <property type="match status" value="1"/>
</dbReference>
<proteinExistence type="inferred from homology"/>
<evidence type="ECO:0000313" key="5">
    <source>
        <dbReference type="EMBL" id="GGX87947.1"/>
    </source>
</evidence>
<keyword evidence="2" id="KW-0560">Oxidoreductase</keyword>
<dbReference type="GO" id="GO:0016620">
    <property type="term" value="F:oxidoreductase activity, acting on the aldehyde or oxo group of donors, NAD or NADP as acceptor"/>
    <property type="evidence" value="ECO:0007669"/>
    <property type="project" value="InterPro"/>
</dbReference>
<feature type="domain" description="Aldehyde dehydrogenase" evidence="4">
    <location>
        <begin position="17"/>
        <end position="475"/>
    </location>
</feature>
<reference evidence="5" key="2">
    <citation type="submission" date="2020-09" db="EMBL/GenBank/DDBJ databases">
        <authorList>
            <person name="Sun Q."/>
            <person name="Ohkuma M."/>
        </authorList>
    </citation>
    <scope>NUCLEOTIDE SEQUENCE</scope>
    <source>
        <strain evidence="5">JCM 4790</strain>
    </source>
</reference>
<dbReference type="RefSeq" id="WP_190192314.1">
    <property type="nucleotide sequence ID" value="NZ_BMVU01000025.1"/>
</dbReference>
<protein>
    <submittedName>
        <fullName evidence="5">Salicylaldehyde dehydrogenase</fullName>
    </submittedName>
</protein>
<dbReference type="EMBL" id="BMVU01000025">
    <property type="protein sequence ID" value="GGX87947.1"/>
    <property type="molecule type" value="Genomic_DNA"/>
</dbReference>
<dbReference type="InterPro" id="IPR015590">
    <property type="entry name" value="Aldehyde_DH_dom"/>
</dbReference>
<evidence type="ECO:0000256" key="2">
    <source>
        <dbReference type="ARBA" id="ARBA00023002"/>
    </source>
</evidence>
<sequence>MTLHRDLLIGGKDVPAASGRTTEDVNPHTSEVYATVAAAGVEDVTRAVDAAQAAFPAWAALGPAARRRIFLDAADLLQERTEQVVETMASEVGAVRPWAMFNAGLAADILREAAAAVTAPRGEVLSAQEEGALGLAVREPVGVVAAFSPWNAPVILGVRSVAAPLAAGNTVVMKPSEDAPVACGLFIADVLREAGLPDGVLNVVTNAREDAAEVAEALVADARVRAVNFTGSTGVGRVIGVHAARHLKPAVLELGGKNSVIVLDDADVDYAVDAAVFSVFMNSGQICMSADRVLVHESLAEEFTAKFVARTASLAAGDPTDPSTVVGPLITADSARRVAALVRDAVDKGATVLTGGTEPEGALHPATVLTDLPEEAELYHGEAFGPLAVVSAFATDEEAIALANATEHGLTCGIITENGTHGLKVARRISTGIVHVNDQSVADEPTAPFGGFKASGYGRFGGRWGIEAFSNTRWVTLATQHAHYPF</sequence>
<comment type="similarity">
    <text evidence="1">Belongs to the aldehyde dehydrogenase family.</text>
</comment>
<organism evidence="5 6">
    <name type="scientific">Streptomyces minutiscleroticus</name>
    <dbReference type="NCBI Taxonomy" id="68238"/>
    <lineage>
        <taxon>Bacteria</taxon>
        <taxon>Bacillati</taxon>
        <taxon>Actinomycetota</taxon>
        <taxon>Actinomycetes</taxon>
        <taxon>Kitasatosporales</taxon>
        <taxon>Streptomycetaceae</taxon>
        <taxon>Streptomyces</taxon>
    </lineage>
</organism>
<dbReference type="FunFam" id="3.40.309.10:FF:000009">
    <property type="entry name" value="Aldehyde dehydrogenase A"/>
    <property type="match status" value="1"/>
</dbReference>
<dbReference type="PANTHER" id="PTHR42986">
    <property type="entry name" value="BENZALDEHYDE DEHYDROGENASE YFMT"/>
    <property type="match status" value="1"/>
</dbReference>
<evidence type="ECO:0000313" key="6">
    <source>
        <dbReference type="Proteomes" id="UP000619244"/>
    </source>
</evidence>